<accession>W5Y008</accession>
<name>W5Y008_9CORY</name>
<evidence type="ECO:0000313" key="4">
    <source>
        <dbReference type="Proteomes" id="UP000019222"/>
    </source>
</evidence>
<dbReference type="Pfam" id="PF04264">
    <property type="entry name" value="YceI"/>
    <property type="match status" value="1"/>
</dbReference>
<dbReference type="EMBL" id="CP004353">
    <property type="protein sequence ID" value="AHI22522.1"/>
    <property type="molecule type" value="Genomic_DNA"/>
</dbReference>
<dbReference type="STRING" id="1224164.B843_05685"/>
<sequence length="178" mass="19053">MSDFNGTYALDPAHTTISFVARHAMVTKVRGKFEEFESSFTFNAEDPSASSATATIQAASINTGNADRDGHVKGDDFFAVDKFPTLTFTATSFDIDGDEGTVTGDLTIKGVTKSVKLDVEIDGVAEDPFGNTRLGFEAKTKINRLDFGIDFNAPLKTGGVLVSEEIKIEIEASAIKQA</sequence>
<proteinExistence type="inferred from homology"/>
<protein>
    <submittedName>
        <fullName evidence="3">Metabolite transport protein yceI</fullName>
    </submittedName>
</protein>
<evidence type="ECO:0000259" key="2">
    <source>
        <dbReference type="SMART" id="SM00867"/>
    </source>
</evidence>
<dbReference type="Gene3D" id="2.40.128.110">
    <property type="entry name" value="Lipid/polyisoprenoid-binding, YceI-like"/>
    <property type="match status" value="1"/>
</dbReference>
<comment type="similarity">
    <text evidence="1">Belongs to the UPF0312 family.</text>
</comment>
<keyword evidence="4" id="KW-1185">Reference proteome</keyword>
<dbReference type="eggNOG" id="COG2353">
    <property type="taxonomic scope" value="Bacteria"/>
</dbReference>
<dbReference type="SUPFAM" id="SSF101874">
    <property type="entry name" value="YceI-like"/>
    <property type="match status" value="1"/>
</dbReference>
<organism evidence="3 4">
    <name type="scientific">Corynebacterium vitaeruminis DSM 20294</name>
    <dbReference type="NCBI Taxonomy" id="1224164"/>
    <lineage>
        <taxon>Bacteria</taxon>
        <taxon>Bacillati</taxon>
        <taxon>Actinomycetota</taxon>
        <taxon>Actinomycetes</taxon>
        <taxon>Mycobacteriales</taxon>
        <taxon>Corynebacteriaceae</taxon>
        <taxon>Corynebacterium</taxon>
    </lineage>
</organism>
<dbReference type="HOGENOM" id="CLU_071003_3_2_11"/>
<evidence type="ECO:0000256" key="1">
    <source>
        <dbReference type="ARBA" id="ARBA00008812"/>
    </source>
</evidence>
<dbReference type="Proteomes" id="UP000019222">
    <property type="component" value="Chromosome"/>
</dbReference>
<dbReference type="SMART" id="SM00867">
    <property type="entry name" value="YceI"/>
    <property type="match status" value="1"/>
</dbReference>
<dbReference type="AlphaFoldDB" id="W5Y008"/>
<gene>
    <name evidence="3" type="ORF">B843_05685</name>
</gene>
<reference evidence="3 4" key="1">
    <citation type="submission" date="2013-02" db="EMBL/GenBank/DDBJ databases">
        <title>The complete genome sequence of Corynebacterium vitaeruminis DSM 20294.</title>
        <authorList>
            <person name="Ruckert C."/>
            <person name="Albersmeier A."/>
            <person name="Kalinowski J."/>
        </authorList>
    </citation>
    <scope>NUCLEOTIDE SEQUENCE [LARGE SCALE GENOMIC DNA]</scope>
    <source>
        <strain evidence="4">ATCC 10234</strain>
    </source>
</reference>
<evidence type="ECO:0000313" key="3">
    <source>
        <dbReference type="EMBL" id="AHI22522.1"/>
    </source>
</evidence>
<dbReference type="PANTHER" id="PTHR34406">
    <property type="entry name" value="PROTEIN YCEI"/>
    <property type="match status" value="1"/>
</dbReference>
<dbReference type="PANTHER" id="PTHR34406:SF1">
    <property type="entry name" value="PROTEIN YCEI"/>
    <property type="match status" value="1"/>
</dbReference>
<dbReference type="RefSeq" id="WP_025252555.1">
    <property type="nucleotide sequence ID" value="NZ_CP004353.1"/>
</dbReference>
<feature type="domain" description="Lipid/polyisoprenoid-binding YceI-like" evidence="2">
    <location>
        <begin position="7"/>
        <end position="175"/>
    </location>
</feature>
<dbReference type="PATRIC" id="fig|1224164.3.peg.1137"/>
<dbReference type="KEGG" id="cvt:B843_05685"/>
<dbReference type="InterPro" id="IPR036761">
    <property type="entry name" value="TTHA0802/YceI-like_sf"/>
</dbReference>
<dbReference type="InterPro" id="IPR007372">
    <property type="entry name" value="Lipid/polyisoprenoid-bd_YceI"/>
</dbReference>